<dbReference type="Proteomes" id="UP001626628">
    <property type="component" value="Chromosome"/>
</dbReference>
<proteinExistence type="predicted"/>
<dbReference type="RefSeq" id="WP_407284837.1">
    <property type="nucleotide sequence ID" value="NZ_CP147982.1"/>
</dbReference>
<keyword evidence="2" id="KW-1185">Reference proteome</keyword>
<evidence type="ECO:0000313" key="2">
    <source>
        <dbReference type="Proteomes" id="UP001626628"/>
    </source>
</evidence>
<gene>
    <name evidence="1" type="ORF">WAB15_00490</name>
</gene>
<accession>A0ABZ2QEP8</accession>
<dbReference type="EMBL" id="CP147982">
    <property type="protein sequence ID" value="WXK74590.1"/>
    <property type="molecule type" value="Genomic_DNA"/>
</dbReference>
<organism evidence="1 2">
    <name type="scientific">Streptomyces sirii</name>
    <dbReference type="NCBI Taxonomy" id="3127701"/>
    <lineage>
        <taxon>Bacteria</taxon>
        <taxon>Bacillati</taxon>
        <taxon>Actinomycetota</taxon>
        <taxon>Actinomycetes</taxon>
        <taxon>Kitasatosporales</taxon>
        <taxon>Streptomycetaceae</taxon>
        <taxon>Streptomyces</taxon>
    </lineage>
</organism>
<sequence>MGETLYVRFQGTTRSPHGHFPGIFALANGLARDGRLTDEQYRFWRAGNDWYDTHFTNPSDVDPTVYDRDLNPGAVAWFKATAVHLLERAEGYLDLLAQHEVPCKRVESTDPGRVIYEDDEQVVVVPVTPLPDHPAAAPRPAT</sequence>
<evidence type="ECO:0000313" key="1">
    <source>
        <dbReference type="EMBL" id="WXK74590.1"/>
    </source>
</evidence>
<reference evidence="1 2" key="1">
    <citation type="submission" date="2024-03" db="EMBL/GenBank/DDBJ databases">
        <title>The complete genome of Streptomyces sirii sp.nov.</title>
        <authorList>
            <person name="Zakalyukina Y.V."/>
            <person name="Belik A.R."/>
            <person name="Biryukov M.V."/>
            <person name="Baturina O.A."/>
            <person name="Kabilov M.R."/>
        </authorList>
    </citation>
    <scope>NUCLEOTIDE SEQUENCE [LARGE SCALE GENOMIC DNA]</scope>
    <source>
        <strain evidence="1 2">BP-8</strain>
    </source>
</reference>
<protein>
    <submittedName>
        <fullName evidence="1">Uncharacterized protein</fullName>
    </submittedName>
</protein>
<name>A0ABZ2QEP8_9ACTN</name>